<reference evidence="2 3" key="1">
    <citation type="submission" date="2020-08" db="EMBL/GenBank/DDBJ databases">
        <authorList>
            <person name="Liu C."/>
            <person name="Sun Q."/>
        </authorList>
    </citation>
    <scope>NUCLEOTIDE SEQUENCE [LARGE SCALE GENOMIC DNA]</scope>
    <source>
        <strain evidence="2 3">NSJ-61</strain>
    </source>
</reference>
<dbReference type="KEGG" id="ehn:H9Q80_07105"/>
<keyword evidence="1" id="KW-0472">Membrane</keyword>
<evidence type="ECO:0000256" key="1">
    <source>
        <dbReference type="SAM" id="Phobius"/>
    </source>
</evidence>
<evidence type="ECO:0000313" key="2">
    <source>
        <dbReference type="EMBL" id="QNM13702.1"/>
    </source>
</evidence>
<keyword evidence="3" id="KW-1185">Reference proteome</keyword>
<accession>A0A7G9GSC0</accession>
<sequence>MIRTNKSKLITIGLMISIMIFLRMNNHDYLSTIDYELNCMDAHPTFLIVSIREILSSST</sequence>
<organism evidence="2 3">
    <name type="scientific">[Eubacterium] hominis</name>
    <dbReference type="NCBI Taxonomy" id="2764325"/>
    <lineage>
        <taxon>Bacteria</taxon>
        <taxon>Bacillati</taxon>
        <taxon>Bacillota</taxon>
        <taxon>Erysipelotrichia</taxon>
        <taxon>Erysipelotrichales</taxon>
        <taxon>Erysipelotrichaceae</taxon>
        <taxon>Amedibacillus</taxon>
    </lineage>
</organism>
<dbReference type="AlphaFoldDB" id="A0A7G9GSC0"/>
<feature type="transmembrane region" description="Helical" evidence="1">
    <location>
        <begin position="7"/>
        <end position="24"/>
    </location>
</feature>
<protein>
    <submittedName>
        <fullName evidence="2">Uncharacterized protein</fullName>
    </submittedName>
</protein>
<name>A0A7G9GSC0_9FIRM</name>
<proteinExistence type="predicted"/>
<dbReference type="EMBL" id="CP060636">
    <property type="protein sequence ID" value="QNM13702.1"/>
    <property type="molecule type" value="Genomic_DNA"/>
</dbReference>
<gene>
    <name evidence="2" type="ORF">H9Q80_07105</name>
</gene>
<evidence type="ECO:0000313" key="3">
    <source>
        <dbReference type="Proteomes" id="UP000515856"/>
    </source>
</evidence>
<dbReference type="Proteomes" id="UP000515856">
    <property type="component" value="Chromosome"/>
</dbReference>
<keyword evidence="1" id="KW-1133">Transmembrane helix</keyword>
<dbReference type="RefSeq" id="WP_117454671.1">
    <property type="nucleotide sequence ID" value="NZ_CP060636.1"/>
</dbReference>
<keyword evidence="1" id="KW-0812">Transmembrane</keyword>